<accession>A0A931DZM5</accession>
<evidence type="ECO:0000313" key="1">
    <source>
        <dbReference type="EMBL" id="MBG6121613.1"/>
    </source>
</evidence>
<name>A0A931DZM5_9CORY</name>
<dbReference type="Proteomes" id="UP000658613">
    <property type="component" value="Unassembled WGS sequence"/>
</dbReference>
<dbReference type="AlphaFoldDB" id="A0A931DZM5"/>
<proteinExistence type="predicted"/>
<evidence type="ECO:0008006" key="3">
    <source>
        <dbReference type="Google" id="ProtNLM"/>
    </source>
</evidence>
<dbReference type="SUPFAM" id="SSF101898">
    <property type="entry name" value="NHL repeat"/>
    <property type="match status" value="1"/>
</dbReference>
<dbReference type="Gene3D" id="2.130.10.10">
    <property type="entry name" value="YVTN repeat-like/Quinoprotein amine dehydrogenase"/>
    <property type="match status" value="1"/>
</dbReference>
<dbReference type="RefSeq" id="WP_196824134.1">
    <property type="nucleotide sequence ID" value="NZ_CP046980.1"/>
</dbReference>
<evidence type="ECO:0000313" key="2">
    <source>
        <dbReference type="Proteomes" id="UP000658613"/>
    </source>
</evidence>
<reference evidence="1" key="1">
    <citation type="submission" date="2020-11" db="EMBL/GenBank/DDBJ databases">
        <title>Sequencing the genomes of 1000 actinobacteria strains.</title>
        <authorList>
            <person name="Klenk H.-P."/>
        </authorList>
    </citation>
    <scope>NUCLEOTIDE SEQUENCE</scope>
    <source>
        <strain evidence="1">DSM 45632</strain>
    </source>
</reference>
<comment type="caution">
    <text evidence="1">The sequence shown here is derived from an EMBL/GenBank/DDBJ whole genome shotgun (WGS) entry which is preliminary data.</text>
</comment>
<keyword evidence="2" id="KW-1185">Reference proteome</keyword>
<dbReference type="EMBL" id="JADOUE010000001">
    <property type="protein sequence ID" value="MBG6121613.1"/>
    <property type="molecule type" value="Genomic_DNA"/>
</dbReference>
<organism evidence="1 2">
    <name type="scientific">Corynebacterium aquatimens</name>
    <dbReference type="NCBI Taxonomy" id="1190508"/>
    <lineage>
        <taxon>Bacteria</taxon>
        <taxon>Bacillati</taxon>
        <taxon>Actinomycetota</taxon>
        <taxon>Actinomycetes</taxon>
        <taxon>Mycobacteriales</taxon>
        <taxon>Corynebacteriaceae</taxon>
        <taxon>Corynebacterium</taxon>
    </lineage>
</organism>
<gene>
    <name evidence="1" type="ORF">IW254_000582</name>
</gene>
<dbReference type="InterPro" id="IPR015943">
    <property type="entry name" value="WD40/YVTN_repeat-like_dom_sf"/>
</dbReference>
<protein>
    <recommendedName>
        <fullName evidence="3">Prolipoprotein LppL</fullName>
    </recommendedName>
</protein>
<sequence>MGNAEPADSPPASAPDGEVVEFAAVTDMELTRDVLGVVSEGSVKIGSLEDIRNGSGASYEYGSACGDLTANAGKFVGVCNGTVRVFDEKSETSFTPKEPVTVAAMLSDGRVIAGSSQTEKVWIYPADASGEAKPEKSFPVARPSDFVVAGELPQGWKYAGKEGGDAVVRVNRFDTTIQDLQPADARQGGTLRVGLGVGQVAAGREGLVLASDTTGNQLFVYTTDEVIRLHQTVPTQDSPFAVAWDNSKSLAWAASTATNTAAGYDLSHGVPRATSSIATVANARNMVILDDGTIVVASFSGDGLQIIAPDQVHTSSKEK</sequence>